<gene>
    <name evidence="3" type="ORF">EKO04_008033</name>
</gene>
<comment type="caution">
    <text evidence="3">The sequence shown here is derived from an EMBL/GenBank/DDBJ whole genome shotgun (WGS) entry which is preliminary data.</text>
</comment>
<feature type="signal peptide" evidence="2">
    <location>
        <begin position="1"/>
        <end position="20"/>
    </location>
</feature>
<keyword evidence="4" id="KW-1185">Reference proteome</keyword>
<dbReference type="Proteomes" id="UP000651452">
    <property type="component" value="Unassembled WGS sequence"/>
</dbReference>
<keyword evidence="2" id="KW-0732">Signal</keyword>
<organism evidence="3 4">
    <name type="scientific">Ascochyta lentis</name>
    <dbReference type="NCBI Taxonomy" id="205686"/>
    <lineage>
        <taxon>Eukaryota</taxon>
        <taxon>Fungi</taxon>
        <taxon>Dikarya</taxon>
        <taxon>Ascomycota</taxon>
        <taxon>Pezizomycotina</taxon>
        <taxon>Dothideomycetes</taxon>
        <taxon>Pleosporomycetidae</taxon>
        <taxon>Pleosporales</taxon>
        <taxon>Pleosporineae</taxon>
        <taxon>Didymellaceae</taxon>
        <taxon>Ascochyta</taxon>
    </lineage>
</organism>
<proteinExistence type="predicted"/>
<reference evidence="3" key="1">
    <citation type="submission" date="2018-12" db="EMBL/GenBank/DDBJ databases">
        <authorList>
            <person name="Syme R.A."/>
            <person name="Farfan-Caceres L."/>
            <person name="Lichtenzveig J."/>
        </authorList>
    </citation>
    <scope>NUCLEOTIDE SEQUENCE</scope>
    <source>
        <strain evidence="3">Al4</strain>
    </source>
</reference>
<sequence length="139" mass="15294">MKSFKYLSYALLAFTSLTEAHPGMGDAMAAKRAESKQLLGDLKTLKDGQLTPVGKDIKPFSSTNCTPSPAPSTPRSQRHRSMQSRRMPRVDLNQLRTEMKTQLHFRGTQQLRPAGNQLGYHDAGVWSSTSADGSMLLAT</sequence>
<feature type="chain" id="PRO_5034457624" evidence="2">
    <location>
        <begin position="21"/>
        <end position="139"/>
    </location>
</feature>
<evidence type="ECO:0000313" key="4">
    <source>
        <dbReference type="Proteomes" id="UP000651452"/>
    </source>
</evidence>
<accession>A0A8H7IXY1</accession>
<protein>
    <submittedName>
        <fullName evidence="3">Uncharacterized protein</fullName>
    </submittedName>
</protein>
<feature type="region of interest" description="Disordered" evidence="1">
    <location>
        <begin position="48"/>
        <end position="90"/>
    </location>
</feature>
<evidence type="ECO:0000313" key="3">
    <source>
        <dbReference type="EMBL" id="KAF9694309.1"/>
    </source>
</evidence>
<name>A0A8H7IXY1_9PLEO</name>
<feature type="compositionally biased region" description="Basic residues" evidence="1">
    <location>
        <begin position="76"/>
        <end position="87"/>
    </location>
</feature>
<reference evidence="3" key="2">
    <citation type="submission" date="2020-09" db="EMBL/GenBank/DDBJ databases">
        <title>Reference genome assembly for Australian Ascochyta lentis isolate Al4.</title>
        <authorList>
            <person name="Lee R.C."/>
            <person name="Farfan-Caceres L.M."/>
            <person name="Debler J.W."/>
            <person name="Williams A.H."/>
            <person name="Henares B.M."/>
        </authorList>
    </citation>
    <scope>NUCLEOTIDE SEQUENCE</scope>
    <source>
        <strain evidence="3">Al4</strain>
    </source>
</reference>
<dbReference type="AlphaFoldDB" id="A0A8H7IXY1"/>
<dbReference type="EMBL" id="RZGK01000014">
    <property type="protein sequence ID" value="KAF9694309.1"/>
    <property type="molecule type" value="Genomic_DNA"/>
</dbReference>
<evidence type="ECO:0000256" key="1">
    <source>
        <dbReference type="SAM" id="MobiDB-lite"/>
    </source>
</evidence>
<evidence type="ECO:0000256" key="2">
    <source>
        <dbReference type="SAM" id="SignalP"/>
    </source>
</evidence>